<comment type="subcellular location">
    <subcellularLocation>
        <location evidence="1">Cytoplasm</location>
    </subcellularLocation>
</comment>
<feature type="binding site" evidence="1">
    <location>
        <begin position="114"/>
        <end position="117"/>
    </location>
    <ligand>
        <name>ATP</name>
        <dbReference type="ChEBI" id="CHEBI:30616"/>
    </ligand>
</feature>
<feature type="binding site" evidence="1">
    <location>
        <position position="23"/>
    </location>
    <ligand>
        <name>Mg(2+)</name>
        <dbReference type="ChEBI" id="CHEBI:18420"/>
    </ligand>
</feature>
<dbReference type="EC" id="6.3.3.3" evidence="1"/>
<dbReference type="RefSeq" id="WP_129068624.1">
    <property type="nucleotide sequence ID" value="NZ_RDFA01000003.1"/>
</dbReference>
<feature type="binding site" evidence="1">
    <location>
        <begin position="19"/>
        <end position="24"/>
    </location>
    <ligand>
        <name>ATP</name>
        <dbReference type="ChEBI" id="CHEBI:30616"/>
    </ligand>
</feature>
<comment type="pathway">
    <text evidence="1">Cofactor biosynthesis; biotin biosynthesis; biotin from 7,8-diaminononanoate: step 1/2.</text>
</comment>
<keyword evidence="1" id="KW-0067">ATP-binding</keyword>
<feature type="binding site" evidence="1">
    <location>
        <begin position="174"/>
        <end position="175"/>
    </location>
    <ligand>
        <name>ATP</name>
        <dbReference type="ChEBI" id="CHEBI:30616"/>
    </ligand>
</feature>
<comment type="cofactor">
    <cofactor evidence="1">
        <name>Mg(2+)</name>
        <dbReference type="ChEBI" id="CHEBI:18420"/>
    </cofactor>
</comment>
<proteinExistence type="inferred from homology"/>
<keyword evidence="1" id="KW-0460">Magnesium</keyword>
<protein>
    <recommendedName>
        <fullName evidence="1">ATP-dependent dethiobiotin synthetase BioD</fullName>
        <ecNumber evidence="1">6.3.3.3</ecNumber>
    </recommendedName>
    <alternativeName>
        <fullName evidence="1">DTB synthetase</fullName>
        <shortName evidence="1">DTBS</shortName>
    </alternativeName>
    <alternativeName>
        <fullName evidence="1">Dethiobiotin synthase</fullName>
    </alternativeName>
</protein>
<feature type="binding site" evidence="1">
    <location>
        <position position="48"/>
    </location>
    <ligand>
        <name>substrate</name>
    </ligand>
</feature>
<dbReference type="OrthoDB" id="201569at2157"/>
<sequence length="231" mass="23976">MSDGFDDPTDFAVVGTDTGVGKTIVTAGLVGWLREAGVDARAVKPSQTGHPPDDDADFVVRACGDDEAATCLRRLEPALAPAVAAERADVDLSYESILSGCRDAMADAEVGVVEGIGGLRVPLADGREVVDLVADLDVPALVVARSGLGTLNHTALTVEALRARDVPVSGVVLNEYDGASTAERTNPDVLHEMLDVSVEQLPSLTIDSPTVAVDGISEHVARSVVPTKSRL</sequence>
<name>A0A498KV25_9EURY</name>
<dbReference type="GO" id="GO:0005524">
    <property type="term" value="F:ATP binding"/>
    <property type="evidence" value="ECO:0007669"/>
    <property type="project" value="UniProtKB-UniRule"/>
</dbReference>
<gene>
    <name evidence="1 2" type="primary">bioD</name>
    <name evidence="2" type="ORF">EAF64_08830</name>
</gene>
<feature type="binding site" evidence="1">
    <location>
        <position position="55"/>
    </location>
    <ligand>
        <name>Mg(2+)</name>
        <dbReference type="ChEBI" id="CHEBI:18420"/>
    </ligand>
</feature>
<feature type="binding site" evidence="1">
    <location>
        <position position="55"/>
    </location>
    <ligand>
        <name>ATP</name>
        <dbReference type="ChEBI" id="CHEBI:30616"/>
    </ligand>
</feature>
<dbReference type="InterPro" id="IPR004472">
    <property type="entry name" value="DTB_synth_BioD"/>
</dbReference>
<keyword evidence="3" id="KW-1185">Reference proteome</keyword>
<dbReference type="AlphaFoldDB" id="A0A498KV25"/>
<evidence type="ECO:0000313" key="2">
    <source>
        <dbReference type="EMBL" id="RXK49027.1"/>
    </source>
</evidence>
<keyword evidence="1 2" id="KW-0436">Ligase</keyword>
<keyword evidence="1" id="KW-0547">Nucleotide-binding</keyword>
<dbReference type="GO" id="GO:0004141">
    <property type="term" value="F:dethiobiotin synthase activity"/>
    <property type="evidence" value="ECO:0007669"/>
    <property type="project" value="UniProtKB-UniRule"/>
</dbReference>
<evidence type="ECO:0000256" key="1">
    <source>
        <dbReference type="HAMAP-Rule" id="MF_00336"/>
    </source>
</evidence>
<reference evidence="2 3" key="1">
    <citation type="submission" date="2019-01" db="EMBL/GenBank/DDBJ databases">
        <title>Halorientalis sp. F13-25 a new haloarchaeum isolated from hypersaline water.</title>
        <authorList>
            <person name="Ana D.-V."/>
            <person name="Cristina S.-P."/>
            <person name="Antonio V."/>
        </authorList>
    </citation>
    <scope>NUCLEOTIDE SEQUENCE [LARGE SCALE GENOMIC DNA]</scope>
    <source>
        <strain evidence="2 3">F13-25</strain>
    </source>
</reference>
<dbReference type="CDD" id="cd03109">
    <property type="entry name" value="DTBS"/>
    <property type="match status" value="1"/>
</dbReference>
<dbReference type="PANTHER" id="PTHR43210">
    <property type="entry name" value="DETHIOBIOTIN SYNTHETASE"/>
    <property type="match status" value="1"/>
</dbReference>
<dbReference type="InterPro" id="IPR027417">
    <property type="entry name" value="P-loop_NTPase"/>
</dbReference>
<dbReference type="EMBL" id="RDFA01000003">
    <property type="protein sequence ID" value="RXK49027.1"/>
    <property type="molecule type" value="Genomic_DNA"/>
</dbReference>
<dbReference type="HAMAP" id="MF_00336">
    <property type="entry name" value="BioD"/>
    <property type="match status" value="1"/>
</dbReference>
<dbReference type="SUPFAM" id="SSF52540">
    <property type="entry name" value="P-loop containing nucleoside triphosphate hydrolases"/>
    <property type="match status" value="1"/>
</dbReference>
<comment type="catalytic activity">
    <reaction evidence="1">
        <text>(7R,8S)-7,8-diammoniononanoate + CO2 + ATP = (4R,5S)-dethiobiotin + ADP + phosphate + 3 H(+)</text>
        <dbReference type="Rhea" id="RHEA:15805"/>
        <dbReference type="ChEBI" id="CHEBI:15378"/>
        <dbReference type="ChEBI" id="CHEBI:16526"/>
        <dbReference type="ChEBI" id="CHEBI:30616"/>
        <dbReference type="ChEBI" id="CHEBI:43474"/>
        <dbReference type="ChEBI" id="CHEBI:149469"/>
        <dbReference type="ChEBI" id="CHEBI:149473"/>
        <dbReference type="ChEBI" id="CHEBI:456216"/>
        <dbReference type="EC" id="6.3.3.3"/>
    </reaction>
</comment>
<dbReference type="UniPathway" id="UPA00078">
    <property type="reaction ID" value="UER00161"/>
</dbReference>
<dbReference type="GO" id="GO:0009102">
    <property type="term" value="P:biotin biosynthetic process"/>
    <property type="evidence" value="ECO:0007669"/>
    <property type="project" value="UniProtKB-UniRule"/>
</dbReference>
<keyword evidence="1" id="KW-0479">Metal-binding</keyword>
<evidence type="ECO:0000313" key="3">
    <source>
        <dbReference type="Proteomes" id="UP000289691"/>
    </source>
</evidence>
<dbReference type="GO" id="GO:0000287">
    <property type="term" value="F:magnesium ion binding"/>
    <property type="evidence" value="ECO:0007669"/>
    <property type="project" value="UniProtKB-UniRule"/>
</dbReference>
<dbReference type="PIRSF" id="PIRSF006755">
    <property type="entry name" value="DTB_synth"/>
    <property type="match status" value="1"/>
</dbReference>
<comment type="function">
    <text evidence="1">Catalyzes a mechanistically unusual reaction, the ATP-dependent insertion of CO2 between the N7 and N8 nitrogen atoms of 7,8-diaminopelargonic acid (DAPA, also called 7,8-diammoniononanoate) to form a ureido ring.</text>
</comment>
<comment type="caution">
    <text evidence="2">The sequence shown here is derived from an EMBL/GenBank/DDBJ whole genome shotgun (WGS) entry which is preliminary data.</text>
</comment>
<dbReference type="NCBIfam" id="TIGR00347">
    <property type="entry name" value="bioD"/>
    <property type="match status" value="1"/>
</dbReference>
<feature type="active site" evidence="1">
    <location>
        <position position="44"/>
    </location>
</feature>
<dbReference type="GO" id="GO:0005829">
    <property type="term" value="C:cytosol"/>
    <property type="evidence" value="ECO:0007669"/>
    <property type="project" value="TreeGrafter"/>
</dbReference>
<organism evidence="2 3">
    <name type="scientific">Halorientalis pallida</name>
    <dbReference type="NCBI Taxonomy" id="2479928"/>
    <lineage>
        <taxon>Archaea</taxon>
        <taxon>Methanobacteriati</taxon>
        <taxon>Methanobacteriota</taxon>
        <taxon>Stenosarchaea group</taxon>
        <taxon>Halobacteria</taxon>
        <taxon>Halobacteriales</taxon>
        <taxon>Haloarculaceae</taxon>
        <taxon>Halorientalis</taxon>
    </lineage>
</organism>
<comment type="subunit">
    <text evidence="1">Homodimer.</text>
</comment>
<dbReference type="Pfam" id="PF13500">
    <property type="entry name" value="AAA_26"/>
    <property type="match status" value="1"/>
</dbReference>
<comment type="caution">
    <text evidence="1">Lacks conserved residue(s) required for the propagation of feature annotation.</text>
</comment>
<dbReference type="PANTHER" id="PTHR43210:SF5">
    <property type="entry name" value="DETHIOBIOTIN SYNTHETASE"/>
    <property type="match status" value="1"/>
</dbReference>
<comment type="similarity">
    <text evidence="1">Belongs to the dethiobiotin synthetase family.</text>
</comment>
<keyword evidence="1" id="KW-0093">Biotin biosynthesis</keyword>
<dbReference type="Proteomes" id="UP000289691">
    <property type="component" value="Unassembled WGS sequence"/>
</dbReference>
<feature type="binding site" evidence="1">
    <location>
        <position position="114"/>
    </location>
    <ligand>
        <name>Mg(2+)</name>
        <dbReference type="ChEBI" id="CHEBI:18420"/>
    </ligand>
</feature>
<accession>A0A498KV25</accession>
<dbReference type="Gene3D" id="3.40.50.300">
    <property type="entry name" value="P-loop containing nucleotide triphosphate hydrolases"/>
    <property type="match status" value="1"/>
</dbReference>
<keyword evidence="1" id="KW-0963">Cytoplasm</keyword>